<name>A0ABW4M1U0_9HYPH</name>
<gene>
    <name evidence="2" type="ORF">ACFSE1_08095</name>
</gene>
<evidence type="ECO:0000313" key="2">
    <source>
        <dbReference type="EMBL" id="MFD1745415.1"/>
    </source>
</evidence>
<dbReference type="EMBL" id="JBHUEQ010000015">
    <property type="protein sequence ID" value="MFD1745415.1"/>
    <property type="molecule type" value="Genomic_DNA"/>
</dbReference>
<feature type="chain" id="PRO_5047541509" evidence="1">
    <location>
        <begin position="22"/>
        <end position="163"/>
    </location>
</feature>
<accession>A0ABW4M1U0</accession>
<evidence type="ECO:0000313" key="3">
    <source>
        <dbReference type="Proteomes" id="UP001597322"/>
    </source>
</evidence>
<keyword evidence="3" id="KW-1185">Reference proteome</keyword>
<proteinExistence type="predicted"/>
<keyword evidence="1" id="KW-0732">Signal</keyword>
<protein>
    <submittedName>
        <fullName evidence="2">Uncharacterized protein</fullName>
    </submittedName>
</protein>
<evidence type="ECO:0000256" key="1">
    <source>
        <dbReference type="SAM" id="SignalP"/>
    </source>
</evidence>
<organism evidence="2 3">
    <name type="scientific">Rhizobium helianthi</name>
    <dbReference type="NCBI Taxonomy" id="1132695"/>
    <lineage>
        <taxon>Bacteria</taxon>
        <taxon>Pseudomonadati</taxon>
        <taxon>Pseudomonadota</taxon>
        <taxon>Alphaproteobacteria</taxon>
        <taxon>Hyphomicrobiales</taxon>
        <taxon>Rhizobiaceae</taxon>
        <taxon>Rhizobium/Agrobacterium group</taxon>
        <taxon>Rhizobium</taxon>
    </lineage>
</organism>
<sequence length="163" mass="16687">MRHWLLAISVAAISMASPLSAAHAANGVETHNVAFCLKTDSKIDLTPLGKNEVGVVITKVGASATNVKGNVVVSANNRHGKGDLGAFWKSGMTEKLPLAGGSCYNLSIMTRAAGAKEWSCVAIDPNINGSAMTFSGGVISGFIVGVSDVNTAAPVLHCPPKEA</sequence>
<comment type="caution">
    <text evidence="2">The sequence shown here is derived from an EMBL/GenBank/DDBJ whole genome shotgun (WGS) entry which is preliminary data.</text>
</comment>
<feature type="signal peptide" evidence="1">
    <location>
        <begin position="1"/>
        <end position="21"/>
    </location>
</feature>
<reference evidence="3" key="1">
    <citation type="journal article" date="2019" name="Int. J. Syst. Evol. Microbiol.">
        <title>The Global Catalogue of Microorganisms (GCM) 10K type strain sequencing project: providing services to taxonomists for standard genome sequencing and annotation.</title>
        <authorList>
            <consortium name="The Broad Institute Genomics Platform"/>
            <consortium name="The Broad Institute Genome Sequencing Center for Infectious Disease"/>
            <person name="Wu L."/>
            <person name="Ma J."/>
        </authorList>
    </citation>
    <scope>NUCLEOTIDE SEQUENCE [LARGE SCALE GENOMIC DNA]</scope>
    <source>
        <strain evidence="3">CG52</strain>
    </source>
</reference>
<dbReference type="Proteomes" id="UP001597322">
    <property type="component" value="Unassembled WGS sequence"/>
</dbReference>